<comment type="similarity">
    <text evidence="1">Belongs to the serpin family.</text>
</comment>
<dbReference type="PANTHER" id="PTHR11461:SF211">
    <property type="entry name" value="GH10112P-RELATED"/>
    <property type="match status" value="1"/>
</dbReference>
<reference evidence="3" key="1">
    <citation type="submission" date="2013-11" db="EMBL/GenBank/DDBJ databases">
        <authorList>
            <person name="Sternberg P."/>
            <person name="Dillman A."/>
            <person name="Macchietto M."/>
        </authorList>
    </citation>
    <scope>NUCLEOTIDE SEQUENCE</scope>
    <source>
        <strain evidence="3">ALL</strain>
    </source>
</reference>
<name>A0A4U8V0E6_STECR</name>
<dbReference type="InterPro" id="IPR000215">
    <property type="entry name" value="Serpin_fam"/>
</dbReference>
<dbReference type="STRING" id="34508.A0A4U8V0E6"/>
<evidence type="ECO:0000313" key="3">
    <source>
        <dbReference type="EMBL" id="TMS38874.1"/>
    </source>
</evidence>
<dbReference type="AlphaFoldDB" id="A0A4U8V0E6"/>
<evidence type="ECO:0000313" key="5">
    <source>
        <dbReference type="Proteomes" id="UP000298663"/>
    </source>
</evidence>
<gene>
    <name evidence="3" type="ORF">L596_005503</name>
    <name evidence="4" type="ORF">L596_005505</name>
</gene>
<dbReference type="InterPro" id="IPR036186">
    <property type="entry name" value="Serpin_sf"/>
</dbReference>
<dbReference type="PANTHER" id="PTHR11461">
    <property type="entry name" value="SERINE PROTEASE INHIBITOR, SERPIN"/>
    <property type="match status" value="1"/>
</dbReference>
<dbReference type="OrthoDB" id="9518664at2759"/>
<evidence type="ECO:0000256" key="1">
    <source>
        <dbReference type="ARBA" id="ARBA00009500"/>
    </source>
</evidence>
<dbReference type="SUPFAM" id="SSF56574">
    <property type="entry name" value="Serpins"/>
    <property type="match status" value="1"/>
</dbReference>
<dbReference type="InterPro" id="IPR042178">
    <property type="entry name" value="Serpin_sf_1"/>
</dbReference>
<comment type="caution">
    <text evidence="3">The sequence shown here is derived from an EMBL/GenBank/DDBJ whole genome shotgun (WGS) entry which is preliminary data.</text>
</comment>
<dbReference type="EMBL" id="AZBU02000001">
    <property type="protein sequence ID" value="TMS38876.1"/>
    <property type="molecule type" value="Genomic_DNA"/>
</dbReference>
<feature type="domain" description="Serpin" evidence="2">
    <location>
        <begin position="1"/>
        <end position="89"/>
    </location>
</feature>
<dbReference type="PROSITE" id="PS00284">
    <property type="entry name" value="SERPIN"/>
    <property type="match status" value="1"/>
</dbReference>
<dbReference type="InterPro" id="IPR023796">
    <property type="entry name" value="Serpin_dom"/>
</dbReference>
<protein>
    <recommendedName>
        <fullName evidence="2">Serpin domain-containing protein</fullName>
    </recommendedName>
</protein>
<dbReference type="Pfam" id="PF00079">
    <property type="entry name" value="Serpin"/>
    <property type="match status" value="1"/>
</dbReference>
<dbReference type="Proteomes" id="UP000298663">
    <property type="component" value="Unassembled WGS sequence"/>
</dbReference>
<sequence>MGMRDAFDPKFANFYGMSSEPLFISKAVHKAFVEADENGTEAAAATPVCMERGEMRPRLPQSEVFHADHSFLYFIVDSASNGILFCGSYC</sequence>
<keyword evidence="5" id="KW-1185">Reference proteome</keyword>
<dbReference type="InterPro" id="IPR023795">
    <property type="entry name" value="Serpin_CS"/>
</dbReference>
<proteinExistence type="inferred from homology"/>
<dbReference type="GO" id="GO:0005615">
    <property type="term" value="C:extracellular space"/>
    <property type="evidence" value="ECO:0007669"/>
    <property type="project" value="InterPro"/>
</dbReference>
<reference evidence="3 5" key="3">
    <citation type="journal article" date="2019" name="G3 (Bethesda)">
        <title>Hybrid Assembly of the Genome of the Entomopathogenic Nematode Steinernema carpocapsae Identifies the X-Chromosome.</title>
        <authorList>
            <person name="Serra L."/>
            <person name="Macchietto M."/>
            <person name="Macias-Munoz A."/>
            <person name="McGill C.J."/>
            <person name="Rodriguez I.M."/>
            <person name="Rodriguez B."/>
            <person name="Murad R."/>
            <person name="Mortazavi A."/>
        </authorList>
    </citation>
    <scope>NUCLEOTIDE SEQUENCE [LARGE SCALE GENOMIC DNA]</scope>
    <source>
        <strain evidence="3 5">ALL</strain>
    </source>
</reference>
<dbReference type="Gene3D" id="3.30.497.10">
    <property type="entry name" value="Antithrombin, subunit I, domain 2"/>
    <property type="match status" value="1"/>
</dbReference>
<dbReference type="GO" id="GO:0004867">
    <property type="term" value="F:serine-type endopeptidase inhibitor activity"/>
    <property type="evidence" value="ECO:0007669"/>
    <property type="project" value="InterPro"/>
</dbReference>
<organism evidence="3 5">
    <name type="scientific">Steinernema carpocapsae</name>
    <name type="common">Entomopathogenic nematode</name>
    <dbReference type="NCBI Taxonomy" id="34508"/>
    <lineage>
        <taxon>Eukaryota</taxon>
        <taxon>Metazoa</taxon>
        <taxon>Ecdysozoa</taxon>
        <taxon>Nematoda</taxon>
        <taxon>Chromadorea</taxon>
        <taxon>Rhabditida</taxon>
        <taxon>Tylenchina</taxon>
        <taxon>Panagrolaimomorpha</taxon>
        <taxon>Strongyloidoidea</taxon>
        <taxon>Steinernematidae</taxon>
        <taxon>Steinernema</taxon>
    </lineage>
</organism>
<accession>A0A4U8V0E6</accession>
<reference evidence="3 5" key="2">
    <citation type="journal article" date="2015" name="Genome Biol.">
        <title>Comparative genomics of Steinernema reveals deeply conserved gene regulatory networks.</title>
        <authorList>
            <person name="Dillman A.R."/>
            <person name="Macchietto M."/>
            <person name="Porter C.F."/>
            <person name="Rogers A."/>
            <person name="Williams B."/>
            <person name="Antoshechkin I."/>
            <person name="Lee M.M."/>
            <person name="Goodwin Z."/>
            <person name="Lu X."/>
            <person name="Lewis E.E."/>
            <person name="Goodrich-Blair H."/>
            <person name="Stock S.P."/>
            <person name="Adams B.J."/>
            <person name="Sternberg P.W."/>
            <person name="Mortazavi A."/>
        </authorList>
    </citation>
    <scope>NUCLEOTIDE SEQUENCE [LARGE SCALE GENOMIC DNA]</scope>
    <source>
        <strain evidence="3 5">ALL</strain>
    </source>
</reference>
<dbReference type="EMBL" id="AZBU02000001">
    <property type="protein sequence ID" value="TMS38874.1"/>
    <property type="molecule type" value="Genomic_DNA"/>
</dbReference>
<evidence type="ECO:0000313" key="4">
    <source>
        <dbReference type="EMBL" id="TMS38876.1"/>
    </source>
</evidence>
<evidence type="ECO:0000259" key="2">
    <source>
        <dbReference type="Pfam" id="PF00079"/>
    </source>
</evidence>